<keyword evidence="1" id="KW-0472">Membrane</keyword>
<dbReference type="SUPFAM" id="SSF74653">
    <property type="entry name" value="TolA/TonB C-terminal domain"/>
    <property type="match status" value="1"/>
</dbReference>
<feature type="transmembrane region" description="Helical" evidence="1">
    <location>
        <begin position="97"/>
        <end position="119"/>
    </location>
</feature>
<evidence type="ECO:0000256" key="1">
    <source>
        <dbReference type="SAM" id="Phobius"/>
    </source>
</evidence>
<gene>
    <name evidence="3" type="ORF">SBA5_30030</name>
</gene>
<dbReference type="Pfam" id="PF13490">
    <property type="entry name" value="zf-HC2"/>
    <property type="match status" value="1"/>
</dbReference>
<dbReference type="AlphaFoldDB" id="A0A2N9LCV1"/>
<evidence type="ECO:0000259" key="2">
    <source>
        <dbReference type="Pfam" id="PF13490"/>
    </source>
</evidence>
<sequence length="227" mass="24549">MNGCNEMQAGFTEYLDGRLSGREMQEIDAHLGDCPECALEWKSLRALQVTLAELGPVPEPADLPLRIRVAVSRERARSRRSIFIAWELAWKNTLGPFLLQAGAGFASAVLLLGSVITLVTMFAQPQTAAATPDEPLGNATAPRLLYYSNAPGDNATNALSGPMVVEAYINDQGEVYDYRIVSGPNDATTRSQVMDLLLFSRFAPARFFGQPVRGLAVLSFAGVSVRG</sequence>
<feature type="domain" description="Putative zinc-finger" evidence="2">
    <location>
        <begin position="12"/>
        <end position="38"/>
    </location>
</feature>
<name>A0A2N9LCV1_9BACT</name>
<protein>
    <submittedName>
        <fullName evidence="3">Putative anti-sigma factor</fullName>
    </submittedName>
</protein>
<dbReference type="Proteomes" id="UP000239735">
    <property type="component" value="Unassembled WGS sequence"/>
</dbReference>
<reference evidence="4" key="1">
    <citation type="submission" date="2018-02" db="EMBL/GenBank/DDBJ databases">
        <authorList>
            <person name="Hausmann B."/>
        </authorList>
    </citation>
    <scope>NUCLEOTIDE SEQUENCE [LARGE SCALE GENOMIC DNA]</scope>
    <source>
        <strain evidence="4">Peat soil MAG SbA5</strain>
    </source>
</reference>
<dbReference type="EMBL" id="OKRB01000086">
    <property type="protein sequence ID" value="SPE20825.1"/>
    <property type="molecule type" value="Genomic_DNA"/>
</dbReference>
<organism evidence="3 4">
    <name type="scientific">Candidatus Sulfuritelmatomonas gaucii</name>
    <dbReference type="NCBI Taxonomy" id="2043161"/>
    <lineage>
        <taxon>Bacteria</taxon>
        <taxon>Pseudomonadati</taxon>
        <taxon>Acidobacteriota</taxon>
        <taxon>Terriglobia</taxon>
        <taxon>Terriglobales</taxon>
        <taxon>Acidobacteriaceae</taxon>
        <taxon>Candidatus Sulfuritelmatomonas</taxon>
    </lineage>
</organism>
<accession>A0A2N9LCV1</accession>
<evidence type="ECO:0000313" key="3">
    <source>
        <dbReference type="EMBL" id="SPE20825.1"/>
    </source>
</evidence>
<dbReference type="InterPro" id="IPR041916">
    <property type="entry name" value="Anti_sigma_zinc_sf"/>
</dbReference>
<evidence type="ECO:0000313" key="4">
    <source>
        <dbReference type="Proteomes" id="UP000239735"/>
    </source>
</evidence>
<proteinExistence type="predicted"/>
<dbReference type="Gene3D" id="1.10.10.1320">
    <property type="entry name" value="Anti-sigma factor, zinc-finger domain"/>
    <property type="match status" value="1"/>
</dbReference>
<dbReference type="InterPro" id="IPR027383">
    <property type="entry name" value="Znf_put"/>
</dbReference>
<dbReference type="OrthoDB" id="116459at2"/>
<keyword evidence="1" id="KW-0812">Transmembrane</keyword>
<keyword evidence="1" id="KW-1133">Transmembrane helix</keyword>